<evidence type="ECO:0000256" key="9">
    <source>
        <dbReference type="ARBA" id="ARBA00023014"/>
    </source>
</evidence>
<name>A0A6J4RCW0_9ACTN</name>
<keyword evidence="2 11" id="KW-0813">Transport</keyword>
<reference evidence="16" key="1">
    <citation type="submission" date="2020-02" db="EMBL/GenBank/DDBJ databases">
        <authorList>
            <person name="Meier V. D."/>
        </authorList>
    </citation>
    <scope>NUCLEOTIDE SEQUENCE</scope>
    <source>
        <strain evidence="16">AVDCRST_MAG30</strain>
    </source>
</reference>
<dbReference type="InterPro" id="IPR036188">
    <property type="entry name" value="FAD/NAD-bd_sf"/>
</dbReference>
<dbReference type="Gene3D" id="3.30.70.20">
    <property type="match status" value="1"/>
</dbReference>
<dbReference type="InterPro" id="IPR007859">
    <property type="entry name" value="ETF-QO/FixX_C"/>
</dbReference>
<evidence type="ECO:0000256" key="5">
    <source>
        <dbReference type="ARBA" id="ARBA00022827"/>
    </source>
</evidence>
<dbReference type="SUPFAM" id="SSF54373">
    <property type="entry name" value="FAD-linked reductases, C-terminal domain"/>
    <property type="match status" value="1"/>
</dbReference>
<keyword evidence="7 11" id="KW-0560">Oxidoreductase</keyword>
<keyword evidence="8 11" id="KW-0408">Iron</keyword>
<evidence type="ECO:0000256" key="8">
    <source>
        <dbReference type="ARBA" id="ARBA00023004"/>
    </source>
</evidence>
<dbReference type="InterPro" id="IPR049398">
    <property type="entry name" value="ETF-QO/FixC_UQ-bd"/>
</dbReference>
<dbReference type="AlphaFoldDB" id="A0A6J4RCW0"/>
<comment type="function">
    <text evidence="11">Accepts electrons from ETF and reduces ubiquinone.</text>
</comment>
<evidence type="ECO:0000256" key="3">
    <source>
        <dbReference type="ARBA" id="ARBA00022630"/>
    </source>
</evidence>
<dbReference type="PANTHER" id="PTHR10617:SF107">
    <property type="entry name" value="ELECTRON TRANSFER FLAVOPROTEIN-UBIQUINONE OXIDOREDUCTASE, MITOCHONDRIAL"/>
    <property type="match status" value="1"/>
</dbReference>
<comment type="catalytic activity">
    <reaction evidence="11">
        <text>a ubiquinone + reduced [electron-transfer flavoprotein] = a ubiquinol + oxidized [electron-transfer flavoprotein] + H(+)</text>
        <dbReference type="Rhea" id="RHEA:24052"/>
        <dbReference type="Rhea" id="RHEA-COMP:9565"/>
        <dbReference type="Rhea" id="RHEA-COMP:9566"/>
        <dbReference type="Rhea" id="RHEA-COMP:10685"/>
        <dbReference type="Rhea" id="RHEA-COMP:10686"/>
        <dbReference type="ChEBI" id="CHEBI:15378"/>
        <dbReference type="ChEBI" id="CHEBI:16389"/>
        <dbReference type="ChEBI" id="CHEBI:17976"/>
        <dbReference type="ChEBI" id="CHEBI:57692"/>
        <dbReference type="ChEBI" id="CHEBI:58307"/>
        <dbReference type="EC" id="1.5.5.1"/>
    </reaction>
</comment>
<dbReference type="InterPro" id="IPR003953">
    <property type="entry name" value="FAD-dep_OxRdtase_2_FAD-bd"/>
</dbReference>
<keyword evidence="10 11" id="KW-0830">Ubiquinone</keyword>
<feature type="domain" description="FAD-dependent oxidoreductase 2 FAD-binding" evidence="13">
    <location>
        <begin position="15"/>
        <end position="96"/>
    </location>
</feature>
<evidence type="ECO:0000313" key="16">
    <source>
        <dbReference type="EMBL" id="CAA9470583.1"/>
    </source>
</evidence>
<feature type="domain" description="ETF-QO/FixC ubiquinone-binding" evidence="15">
    <location>
        <begin position="113"/>
        <end position="212"/>
    </location>
</feature>
<evidence type="ECO:0000259" key="15">
    <source>
        <dbReference type="Pfam" id="PF21162"/>
    </source>
</evidence>
<gene>
    <name evidence="16" type="ORF">AVDCRST_MAG30-76</name>
</gene>
<feature type="domain" description="ETF-QO/FixX C-terminal" evidence="14">
    <location>
        <begin position="347"/>
        <end position="440"/>
    </location>
</feature>
<feature type="region of interest" description="Disordered" evidence="12">
    <location>
        <begin position="56"/>
        <end position="75"/>
    </location>
</feature>
<dbReference type="InterPro" id="IPR040156">
    <property type="entry name" value="ETF-QO"/>
</dbReference>
<keyword evidence="4 11" id="KW-0479">Metal-binding</keyword>
<dbReference type="GO" id="GO:0051539">
    <property type="term" value="F:4 iron, 4 sulfur cluster binding"/>
    <property type="evidence" value="ECO:0007669"/>
    <property type="project" value="UniProtKB-UniRule"/>
</dbReference>
<feature type="compositionally biased region" description="Basic and acidic residues" evidence="12">
    <location>
        <begin position="57"/>
        <end position="71"/>
    </location>
</feature>
<dbReference type="SUPFAM" id="SSF54862">
    <property type="entry name" value="4Fe-4S ferredoxins"/>
    <property type="match status" value="1"/>
</dbReference>
<dbReference type="EC" id="1.5.5.1" evidence="11"/>
<evidence type="ECO:0000256" key="7">
    <source>
        <dbReference type="ARBA" id="ARBA00023002"/>
    </source>
</evidence>
<dbReference type="Pfam" id="PF05187">
    <property type="entry name" value="Fer4_ETF_QO"/>
    <property type="match status" value="1"/>
</dbReference>
<keyword evidence="5 11" id="KW-0274">FAD</keyword>
<dbReference type="GO" id="GO:0046872">
    <property type="term" value="F:metal ion binding"/>
    <property type="evidence" value="ECO:0007669"/>
    <property type="project" value="UniProtKB-KW"/>
</dbReference>
<evidence type="ECO:0000259" key="13">
    <source>
        <dbReference type="Pfam" id="PF00890"/>
    </source>
</evidence>
<evidence type="ECO:0000259" key="14">
    <source>
        <dbReference type="Pfam" id="PF05187"/>
    </source>
</evidence>
<keyword evidence="9 11" id="KW-0411">Iron-sulfur</keyword>
<evidence type="ECO:0000256" key="11">
    <source>
        <dbReference type="RuleBase" id="RU366068"/>
    </source>
</evidence>
<evidence type="ECO:0000256" key="6">
    <source>
        <dbReference type="ARBA" id="ARBA00022982"/>
    </source>
</evidence>
<comment type="cofactor">
    <cofactor evidence="1 11">
        <name>FAD</name>
        <dbReference type="ChEBI" id="CHEBI:57692"/>
    </cofactor>
</comment>
<keyword evidence="6 11" id="KW-0249">Electron transport</keyword>
<evidence type="ECO:0000256" key="1">
    <source>
        <dbReference type="ARBA" id="ARBA00001974"/>
    </source>
</evidence>
<dbReference type="Gene3D" id="3.30.9.90">
    <property type="match status" value="1"/>
</dbReference>
<evidence type="ECO:0000256" key="4">
    <source>
        <dbReference type="ARBA" id="ARBA00022723"/>
    </source>
</evidence>
<dbReference type="Pfam" id="PF21162">
    <property type="entry name" value="ETFQO_UQ-bd"/>
    <property type="match status" value="1"/>
</dbReference>
<comment type="cofactor">
    <cofactor evidence="11">
        <name>[4Fe-4S] cluster</name>
        <dbReference type="ChEBI" id="CHEBI:49883"/>
    </cofactor>
    <text evidence="11">Binds 1 [4Fe-4S] cluster.</text>
</comment>
<evidence type="ECO:0000256" key="12">
    <source>
        <dbReference type="SAM" id="MobiDB-lite"/>
    </source>
</evidence>
<keyword evidence="3 11" id="KW-0285">Flavoprotein</keyword>
<evidence type="ECO:0000256" key="10">
    <source>
        <dbReference type="ARBA" id="ARBA00023075"/>
    </source>
</evidence>
<protein>
    <recommendedName>
        <fullName evidence="11">Electron transfer flavoprotein-ubiquinone oxidoreductase</fullName>
        <shortName evidence="11">ETF-QO</shortName>
        <ecNumber evidence="11">1.5.5.1</ecNumber>
    </recommendedName>
</protein>
<dbReference type="EMBL" id="CADCVS010000014">
    <property type="protein sequence ID" value="CAA9470583.1"/>
    <property type="molecule type" value="Genomic_DNA"/>
</dbReference>
<proteinExistence type="predicted"/>
<organism evidence="16">
    <name type="scientific">uncultured Solirubrobacteraceae bacterium</name>
    <dbReference type="NCBI Taxonomy" id="1162706"/>
    <lineage>
        <taxon>Bacteria</taxon>
        <taxon>Bacillati</taxon>
        <taxon>Actinomycetota</taxon>
        <taxon>Thermoleophilia</taxon>
        <taxon>Solirubrobacterales</taxon>
        <taxon>Solirubrobacteraceae</taxon>
        <taxon>environmental samples</taxon>
    </lineage>
</organism>
<feature type="non-terminal residue" evidence="16">
    <location>
        <position position="1"/>
    </location>
</feature>
<dbReference type="Pfam" id="PF00890">
    <property type="entry name" value="FAD_binding_2"/>
    <property type="match status" value="1"/>
</dbReference>
<dbReference type="Gene3D" id="3.50.50.60">
    <property type="entry name" value="FAD/NAD(P)-binding domain"/>
    <property type="match status" value="1"/>
</dbReference>
<accession>A0A6J4RCW0</accession>
<sequence length="442" mass="47842">KIPTPPPFKNHGNEVVSVAALARFQQRTAEEAGAYVLTETSASQLLVEDGRVVGVRTGDKGRDREGGEKGNFEPGSDVTAKAVVLAEGCWGHLTGAAIKEFELGKGHEPQVWELGVKEVWKVPKPLDRIIHTIGPWPLKLSSKYGQIGGTWLYPMKDEKTGDDLVSIGFVIDLEYADATTSAHDLLQLFKMHPLVRGILEGGERVAWGAKALPGGGYWSMPKLTMPGALLVGDAGGMVDTVALKGVHHSIKSGHLAAEAIYAALKAGSTDFSPYEDAIESSSVGKELYQVRNTRQPFQKGFIQGGPLVNLSIATKGKLPPGRWSWHRNDAQEMFVGNTRDAYPKPDGKYTFDKLSSVFITGNATRDDAPNHIRVQKRVPRVVAETWQYMCPAGVYEIPEDAEGEHVDVVVNYTNCVQCGAITAKGGRLTTPEGGDGPLYQIT</sequence>
<dbReference type="GO" id="GO:0004174">
    <property type="term" value="F:electron-transferring-flavoprotein dehydrogenase activity"/>
    <property type="evidence" value="ECO:0007669"/>
    <property type="project" value="UniProtKB-UniRule"/>
</dbReference>
<evidence type="ECO:0000256" key="2">
    <source>
        <dbReference type="ARBA" id="ARBA00022448"/>
    </source>
</evidence>
<dbReference type="SUPFAM" id="SSF51905">
    <property type="entry name" value="FAD/NAD(P)-binding domain"/>
    <property type="match status" value="1"/>
</dbReference>
<dbReference type="PANTHER" id="PTHR10617">
    <property type="entry name" value="ELECTRON TRANSFER FLAVOPROTEIN-UBIQUINONE OXIDOREDUCTASE"/>
    <property type="match status" value="1"/>
</dbReference>